<comment type="caution">
    <text evidence="3">The sequence shown here is derived from an EMBL/GenBank/DDBJ whole genome shotgun (WGS) entry which is preliminary data.</text>
</comment>
<dbReference type="AlphaFoldDB" id="A0A7V7PPS5"/>
<dbReference type="InterPro" id="IPR036596">
    <property type="entry name" value="Cyt-C_aa3_sf"/>
</dbReference>
<dbReference type="RefSeq" id="WP_150969706.1">
    <property type="nucleotide sequence ID" value="NZ_VZDO01000007.1"/>
</dbReference>
<keyword evidence="1" id="KW-0812">Transmembrane</keyword>
<feature type="transmembrane region" description="Helical" evidence="1">
    <location>
        <begin position="55"/>
        <end position="74"/>
    </location>
</feature>
<dbReference type="EMBL" id="VZDO01000007">
    <property type="protein sequence ID" value="KAB0680014.1"/>
    <property type="molecule type" value="Genomic_DNA"/>
</dbReference>
<dbReference type="InterPro" id="IPR012422">
    <property type="entry name" value="Cyt_c_oxidase_su4_bac-aa3"/>
</dbReference>
<evidence type="ECO:0000256" key="1">
    <source>
        <dbReference type="SAM" id="Phobius"/>
    </source>
</evidence>
<evidence type="ECO:0000313" key="3">
    <source>
        <dbReference type="EMBL" id="KAB0680014.1"/>
    </source>
</evidence>
<evidence type="ECO:0000259" key="2">
    <source>
        <dbReference type="Pfam" id="PF07835"/>
    </source>
</evidence>
<keyword evidence="1" id="KW-1133">Transmembrane helix</keyword>
<keyword evidence="4" id="KW-1185">Reference proteome</keyword>
<name>A0A7V7PPS5_9HYPH</name>
<dbReference type="Pfam" id="PF07835">
    <property type="entry name" value="COX4_pro_2"/>
    <property type="match status" value="1"/>
</dbReference>
<accession>A0A7V7PPS5</accession>
<evidence type="ECO:0000313" key="4">
    <source>
        <dbReference type="Proteomes" id="UP000432089"/>
    </source>
</evidence>
<organism evidence="3 4">
    <name type="scientific">Plantimonas leprariae</name>
    <dbReference type="NCBI Taxonomy" id="2615207"/>
    <lineage>
        <taxon>Bacteria</taxon>
        <taxon>Pseudomonadati</taxon>
        <taxon>Pseudomonadota</taxon>
        <taxon>Alphaproteobacteria</taxon>
        <taxon>Hyphomicrobiales</taxon>
        <taxon>Aurantimonadaceae</taxon>
        <taxon>Plantimonas</taxon>
    </lineage>
</organism>
<feature type="domain" description="Cytochrome c oxidase subunit IV bacterial aa3 type" evidence="2">
    <location>
        <begin position="13"/>
        <end position="48"/>
    </location>
</feature>
<dbReference type="Gene3D" id="1.20.5.160">
    <property type="entry name" value="Bacterial aa3 type cytochrome c oxidase subunit IV"/>
    <property type="match status" value="1"/>
</dbReference>
<reference evidence="3 4" key="1">
    <citation type="submission" date="2019-09" db="EMBL/GenBank/DDBJ databases">
        <title>YIM 132180 draft genome.</title>
        <authorList>
            <person name="Zhang K."/>
        </authorList>
    </citation>
    <scope>NUCLEOTIDE SEQUENCE [LARGE SCALE GENOMIC DNA]</scope>
    <source>
        <strain evidence="3 4">YIM 132180</strain>
    </source>
</reference>
<gene>
    <name evidence="3" type="ORF">F6X38_10615</name>
</gene>
<protein>
    <submittedName>
        <fullName evidence="3">Aa3-type cytochrome c oxidase subunit IV</fullName>
    </submittedName>
</protein>
<sequence>MAEQPGFDPHAVGEMDYPEHNRTYGRFLGFFKYGAIAVVAILIFMATALVGHGGFIGGILLAAIFAAVAVFVLGKGEENSMKH</sequence>
<feature type="transmembrane region" description="Helical" evidence="1">
    <location>
        <begin position="30"/>
        <end position="49"/>
    </location>
</feature>
<proteinExistence type="predicted"/>
<dbReference type="Proteomes" id="UP000432089">
    <property type="component" value="Unassembled WGS sequence"/>
</dbReference>
<keyword evidence="1" id="KW-0472">Membrane</keyword>
<dbReference type="SUPFAM" id="SSF81469">
    <property type="entry name" value="Bacterial aa3 type cytochrome c oxidase subunit IV"/>
    <property type="match status" value="1"/>
</dbReference>